<keyword evidence="3" id="KW-1185">Reference proteome</keyword>
<organism evidence="2 3">
    <name type="scientific">Stylosanthes scabra</name>
    <dbReference type="NCBI Taxonomy" id="79078"/>
    <lineage>
        <taxon>Eukaryota</taxon>
        <taxon>Viridiplantae</taxon>
        <taxon>Streptophyta</taxon>
        <taxon>Embryophyta</taxon>
        <taxon>Tracheophyta</taxon>
        <taxon>Spermatophyta</taxon>
        <taxon>Magnoliopsida</taxon>
        <taxon>eudicotyledons</taxon>
        <taxon>Gunneridae</taxon>
        <taxon>Pentapetalae</taxon>
        <taxon>rosids</taxon>
        <taxon>fabids</taxon>
        <taxon>Fabales</taxon>
        <taxon>Fabaceae</taxon>
        <taxon>Papilionoideae</taxon>
        <taxon>50 kb inversion clade</taxon>
        <taxon>dalbergioids sensu lato</taxon>
        <taxon>Dalbergieae</taxon>
        <taxon>Pterocarpus clade</taxon>
        <taxon>Stylosanthes</taxon>
    </lineage>
</organism>
<protein>
    <submittedName>
        <fullName evidence="2">Uncharacterized protein</fullName>
    </submittedName>
</protein>
<dbReference type="Proteomes" id="UP001341840">
    <property type="component" value="Unassembled WGS sequence"/>
</dbReference>
<comment type="caution">
    <text evidence="2">The sequence shown here is derived from an EMBL/GenBank/DDBJ whole genome shotgun (WGS) entry which is preliminary data.</text>
</comment>
<dbReference type="EMBL" id="JASCZI010030356">
    <property type="protein sequence ID" value="MED6121745.1"/>
    <property type="molecule type" value="Genomic_DNA"/>
</dbReference>
<evidence type="ECO:0000256" key="1">
    <source>
        <dbReference type="SAM" id="SignalP"/>
    </source>
</evidence>
<sequence>MLILSWLHLRTLLQFKWWRSLGIQRAEAEEDSEKDRVKVYTMGDSCWTDKGSTFPALSISGRTTNENDGLSSDARLNMRLCTVHA</sequence>
<name>A0ABU6RCI6_9FABA</name>
<feature type="signal peptide" evidence="1">
    <location>
        <begin position="1"/>
        <end position="28"/>
    </location>
</feature>
<evidence type="ECO:0000313" key="3">
    <source>
        <dbReference type="Proteomes" id="UP001341840"/>
    </source>
</evidence>
<proteinExistence type="predicted"/>
<gene>
    <name evidence="2" type="ORF">PIB30_033088</name>
</gene>
<reference evidence="2 3" key="1">
    <citation type="journal article" date="2023" name="Plants (Basel)">
        <title>Bridging the Gap: Combining Genomics and Transcriptomics Approaches to Understand Stylosanthes scabra, an Orphan Legume from the Brazilian Caatinga.</title>
        <authorList>
            <person name="Ferreira-Neto J.R.C."/>
            <person name="da Silva M.D."/>
            <person name="Binneck E."/>
            <person name="de Melo N.F."/>
            <person name="da Silva R.H."/>
            <person name="de Melo A.L.T.M."/>
            <person name="Pandolfi V."/>
            <person name="Bustamante F.O."/>
            <person name="Brasileiro-Vidal A.C."/>
            <person name="Benko-Iseppon A.M."/>
        </authorList>
    </citation>
    <scope>NUCLEOTIDE SEQUENCE [LARGE SCALE GENOMIC DNA]</scope>
    <source>
        <tissue evidence="2">Leaves</tissue>
    </source>
</reference>
<feature type="chain" id="PRO_5047141582" evidence="1">
    <location>
        <begin position="29"/>
        <end position="85"/>
    </location>
</feature>
<keyword evidence="1" id="KW-0732">Signal</keyword>
<evidence type="ECO:0000313" key="2">
    <source>
        <dbReference type="EMBL" id="MED6121745.1"/>
    </source>
</evidence>
<accession>A0ABU6RCI6</accession>